<organism evidence="1 2">
    <name type="scientific">Nonomuraea typhae</name>
    <dbReference type="NCBI Taxonomy" id="2603600"/>
    <lineage>
        <taxon>Bacteria</taxon>
        <taxon>Bacillati</taxon>
        <taxon>Actinomycetota</taxon>
        <taxon>Actinomycetes</taxon>
        <taxon>Streptosporangiales</taxon>
        <taxon>Streptosporangiaceae</taxon>
        <taxon>Nonomuraea</taxon>
    </lineage>
</organism>
<dbReference type="Proteomes" id="UP001612741">
    <property type="component" value="Unassembled WGS sequence"/>
</dbReference>
<dbReference type="EMBL" id="JBITGY010000002">
    <property type="protein sequence ID" value="MFI6497154.1"/>
    <property type="molecule type" value="Genomic_DNA"/>
</dbReference>
<proteinExistence type="predicted"/>
<dbReference type="RefSeq" id="WP_397079803.1">
    <property type="nucleotide sequence ID" value="NZ_JBITGY010000002.1"/>
</dbReference>
<gene>
    <name evidence="1" type="ORF">ACIBG2_07220</name>
</gene>
<sequence length="70" mass="7849">MLIAVPLLVCLVDEEAEVSGGPFWPFEVYVACRRGHTSLLAGWLWPERCPAPGCDEPGELLRKRRIKASR</sequence>
<reference evidence="1 2" key="1">
    <citation type="submission" date="2024-10" db="EMBL/GenBank/DDBJ databases">
        <title>The Natural Products Discovery Center: Release of the First 8490 Sequenced Strains for Exploring Actinobacteria Biosynthetic Diversity.</title>
        <authorList>
            <person name="Kalkreuter E."/>
            <person name="Kautsar S.A."/>
            <person name="Yang D."/>
            <person name="Bader C.D."/>
            <person name="Teijaro C.N."/>
            <person name="Fluegel L."/>
            <person name="Davis C.M."/>
            <person name="Simpson J.R."/>
            <person name="Lauterbach L."/>
            <person name="Steele A.D."/>
            <person name="Gui C."/>
            <person name="Meng S."/>
            <person name="Li G."/>
            <person name="Viehrig K."/>
            <person name="Ye F."/>
            <person name="Su P."/>
            <person name="Kiefer A.F."/>
            <person name="Nichols A."/>
            <person name="Cepeda A.J."/>
            <person name="Yan W."/>
            <person name="Fan B."/>
            <person name="Jiang Y."/>
            <person name="Adhikari A."/>
            <person name="Zheng C.-J."/>
            <person name="Schuster L."/>
            <person name="Cowan T.M."/>
            <person name="Smanski M.J."/>
            <person name="Chevrette M.G."/>
            <person name="De Carvalho L.P.S."/>
            <person name="Shen B."/>
        </authorList>
    </citation>
    <scope>NUCLEOTIDE SEQUENCE [LARGE SCALE GENOMIC DNA]</scope>
    <source>
        <strain evidence="1 2">NPDC050545</strain>
    </source>
</reference>
<name>A0ABW7YMM6_9ACTN</name>
<accession>A0ABW7YMM6</accession>
<keyword evidence="2" id="KW-1185">Reference proteome</keyword>
<evidence type="ECO:0008006" key="3">
    <source>
        <dbReference type="Google" id="ProtNLM"/>
    </source>
</evidence>
<protein>
    <recommendedName>
        <fullName evidence="3">Secreted protein</fullName>
    </recommendedName>
</protein>
<evidence type="ECO:0000313" key="2">
    <source>
        <dbReference type="Proteomes" id="UP001612741"/>
    </source>
</evidence>
<evidence type="ECO:0000313" key="1">
    <source>
        <dbReference type="EMBL" id="MFI6497154.1"/>
    </source>
</evidence>
<comment type="caution">
    <text evidence="1">The sequence shown here is derived from an EMBL/GenBank/DDBJ whole genome shotgun (WGS) entry which is preliminary data.</text>
</comment>